<keyword evidence="2" id="KW-1185">Reference proteome</keyword>
<sequence length="835" mass="94493">MAPTKHAPMFASDAHDARLRALARRDRSNECNYHGCVFARQNHKFTLNYHYSEAMSLEMLSSGNNANGDDDHFFAETLILSREANADLMAVLKEPKDQKPSEAELMFLGHLPADYRESFEYFLYPGISDEARSAAKLRYEKAAIVALLQRALFRKLKRNMPILSCNKALAAYPLCGNPSVLLGPNFLRTYDSARELRAEECNKSAAVMGVLGHGATLEICLNILQYLPGHRERSNLAQTCWSFLIMVHKTQAHRIINKSGSMTAEDLATTYSLGGTNTLSVSRVHHPRTLEAEDVSVNEEVKSFAVILQSFALETKLEILHIHQSALMTPKLVGLIAKGIPSLQFLGIYQCSLIGFFQARHVFEEMDKALKARQAQGQRHVTLDLSPMYHEGPNSCLRLGSYGVFWNDPGFWTAVPITTELCNTLWPKSQVIRVNIFQKGTAFRHFLDRLPLHRGLIEKLYAALMLRQRQMFDLYVCTSAKRKAQRTKIREVFLDNVTAALYGDGMEPAPVPPQTLWRAQLQKVHRKFAELQDNAYEREVDWWLNEVQCITCKEKLPGVSYFYSYSTKAKSCSVCVARKFYEQNEDDHLTDYYRDIGRRFDAVVEDLGLARLDEPYKVWEEARKEAAATNTEPQCPTPWITYAGTKADAVRAFDRATPFGAATAAQRPRGVHPRCHSAIHRYRVLHQAHGPVDRKYADVQYAHPGIPDWERAWQAKAAQDLFVPGYPLDGKRTRREHVAADRAKMVGEATRYREYSTAPNRGSAASNHDEIRLARLRELLPGVVKKLVEEQRKADEAKSQACLADWAVVEKLIEEAAPKEYSLAEIWGGVGAETK</sequence>
<dbReference type="EMBL" id="JAQQPM010000007">
    <property type="protein sequence ID" value="KAK2073914.1"/>
    <property type="molecule type" value="Genomic_DNA"/>
</dbReference>
<evidence type="ECO:0000313" key="1">
    <source>
        <dbReference type="EMBL" id="KAK2073914.1"/>
    </source>
</evidence>
<gene>
    <name evidence="1" type="ORF">P8C59_008154</name>
</gene>
<proteinExistence type="predicted"/>
<accession>A0AAD9IAX1</accession>
<name>A0AAD9IAX1_9PEZI</name>
<dbReference type="AlphaFoldDB" id="A0AAD9IAX1"/>
<comment type="caution">
    <text evidence="1">The sequence shown here is derived from an EMBL/GenBank/DDBJ whole genome shotgun (WGS) entry which is preliminary data.</text>
</comment>
<dbReference type="Proteomes" id="UP001217918">
    <property type="component" value="Unassembled WGS sequence"/>
</dbReference>
<reference evidence="1" key="1">
    <citation type="journal article" date="2023" name="Mol. Plant Microbe Interact.">
        <title>Elucidating the Obligate Nature and Biological Capacity of an Invasive Fungal Corn Pathogen.</title>
        <authorList>
            <person name="MacCready J.S."/>
            <person name="Roggenkamp E.M."/>
            <person name="Gdanetz K."/>
            <person name="Chilvers M.I."/>
        </authorList>
    </citation>
    <scope>NUCLEOTIDE SEQUENCE</scope>
    <source>
        <strain evidence="1">PM02</strain>
    </source>
</reference>
<evidence type="ECO:0000313" key="2">
    <source>
        <dbReference type="Proteomes" id="UP001217918"/>
    </source>
</evidence>
<organism evidence="1 2">
    <name type="scientific">Phyllachora maydis</name>
    <dbReference type="NCBI Taxonomy" id="1825666"/>
    <lineage>
        <taxon>Eukaryota</taxon>
        <taxon>Fungi</taxon>
        <taxon>Dikarya</taxon>
        <taxon>Ascomycota</taxon>
        <taxon>Pezizomycotina</taxon>
        <taxon>Sordariomycetes</taxon>
        <taxon>Sordariomycetidae</taxon>
        <taxon>Phyllachorales</taxon>
        <taxon>Phyllachoraceae</taxon>
        <taxon>Phyllachora</taxon>
    </lineage>
</organism>
<protein>
    <submittedName>
        <fullName evidence="1">Uncharacterized protein</fullName>
    </submittedName>
</protein>